<dbReference type="AlphaFoldDB" id="A0A6I5KYD6"/>
<gene>
    <name evidence="2" type="primary">yaiO</name>
    <name evidence="2" type="ORF">GTK07_15930</name>
</gene>
<name>A0A6I5KYD6_9FLAO</name>
<dbReference type="NCBIfam" id="TIGR04390">
    <property type="entry name" value="OMP_YaiO_dom"/>
    <property type="match status" value="1"/>
</dbReference>
<accession>A0A6I5KYD6</accession>
<comment type="caution">
    <text evidence="2">The sequence shown here is derived from an EMBL/GenBank/DDBJ whole genome shotgun (WGS) entry which is preliminary data.</text>
</comment>
<protein>
    <submittedName>
        <fullName evidence="2">YaiO family outer membrane beta-barrel protein</fullName>
    </submittedName>
</protein>
<evidence type="ECO:0000259" key="1">
    <source>
        <dbReference type="Pfam" id="PF19413"/>
    </source>
</evidence>
<dbReference type="InterPro" id="IPR030887">
    <property type="entry name" value="Beta-barrel_YaiO"/>
</dbReference>
<sequence length="65" mass="7902">MDAGFRYLRFVDDNWIYTFCLGKYYRNYWFNARVYLSPTGSGIWNSYALETRYYFGGSDDYLMAR</sequence>
<evidence type="ECO:0000313" key="3">
    <source>
        <dbReference type="Proteomes" id="UP000468707"/>
    </source>
</evidence>
<dbReference type="EMBL" id="JAAAMI010000009">
    <property type="protein sequence ID" value="NDV44819.1"/>
    <property type="molecule type" value="Genomic_DNA"/>
</dbReference>
<proteinExistence type="predicted"/>
<dbReference type="RefSeq" id="WP_163636241.1">
    <property type="nucleotide sequence ID" value="NZ_JAAAMI010000009.1"/>
</dbReference>
<dbReference type="Proteomes" id="UP000468707">
    <property type="component" value="Unassembled WGS sequence"/>
</dbReference>
<feature type="domain" description="YaiO beta-barrel" evidence="1">
    <location>
        <begin position="2"/>
        <end position="64"/>
    </location>
</feature>
<organism evidence="2 3">
    <name type="scientific">Flagellimonas sediminis</name>
    <dbReference type="NCBI Taxonomy" id="2696468"/>
    <lineage>
        <taxon>Bacteria</taxon>
        <taxon>Pseudomonadati</taxon>
        <taxon>Bacteroidota</taxon>
        <taxon>Flavobacteriia</taxon>
        <taxon>Flavobacteriales</taxon>
        <taxon>Flavobacteriaceae</taxon>
        <taxon>Flagellimonas</taxon>
    </lineage>
</organism>
<keyword evidence="3" id="KW-1185">Reference proteome</keyword>
<reference evidence="2 3" key="1">
    <citation type="submission" date="2020-01" db="EMBL/GenBank/DDBJ databases">
        <title>Muricauda sediminis sp.nov. 40Bstr401.</title>
        <authorList>
            <person name="Xue Z."/>
            <person name="Zhu S."/>
            <person name="Ren N."/>
            <person name="Chen T."/>
            <person name="Chen X."/>
            <person name="Chen J."/>
            <person name="Yang J."/>
        </authorList>
    </citation>
    <scope>NUCLEOTIDE SEQUENCE [LARGE SCALE GENOMIC DNA]</scope>
    <source>
        <strain evidence="2 3">40Bstr401</strain>
    </source>
</reference>
<dbReference type="Pfam" id="PF19413">
    <property type="entry name" value="YaiO"/>
    <property type="match status" value="1"/>
</dbReference>
<evidence type="ECO:0000313" key="2">
    <source>
        <dbReference type="EMBL" id="NDV44819.1"/>
    </source>
</evidence>